<feature type="region of interest" description="Disordered" evidence="1">
    <location>
        <begin position="168"/>
        <end position="194"/>
    </location>
</feature>
<dbReference type="EMBL" id="CDHK01000005">
    <property type="protein sequence ID" value="CEJ57157.1"/>
    <property type="molecule type" value="Genomic_DNA"/>
</dbReference>
<accession>A0A0F7TQ95</accession>
<feature type="region of interest" description="Disordered" evidence="1">
    <location>
        <begin position="361"/>
        <end position="502"/>
    </location>
</feature>
<proteinExistence type="predicted"/>
<evidence type="ECO:0000313" key="2">
    <source>
        <dbReference type="EMBL" id="CEJ57157.1"/>
    </source>
</evidence>
<feature type="region of interest" description="Disordered" evidence="1">
    <location>
        <begin position="40"/>
        <end position="99"/>
    </location>
</feature>
<evidence type="ECO:0000256" key="1">
    <source>
        <dbReference type="SAM" id="MobiDB-lite"/>
    </source>
</evidence>
<feature type="compositionally biased region" description="Polar residues" evidence="1">
    <location>
        <begin position="660"/>
        <end position="670"/>
    </location>
</feature>
<evidence type="ECO:0000313" key="3">
    <source>
        <dbReference type="Proteomes" id="UP000042958"/>
    </source>
</evidence>
<reference evidence="3" key="1">
    <citation type="journal article" date="2015" name="Genome Announc.">
        <title>Draft genome sequence of the fungus Penicillium brasilianum MG11.</title>
        <authorList>
            <person name="Horn F."/>
            <person name="Linde J."/>
            <person name="Mattern D.J."/>
            <person name="Walther G."/>
            <person name="Guthke R."/>
            <person name="Brakhage A.A."/>
            <person name="Valiante V."/>
        </authorList>
    </citation>
    <scope>NUCLEOTIDE SEQUENCE [LARGE SCALE GENOMIC DNA]</scope>
    <source>
        <strain evidence="3">MG11</strain>
    </source>
</reference>
<feature type="compositionally biased region" description="Polar residues" evidence="1">
    <location>
        <begin position="86"/>
        <end position="99"/>
    </location>
</feature>
<feature type="compositionally biased region" description="Basic and acidic residues" evidence="1">
    <location>
        <begin position="369"/>
        <end position="383"/>
    </location>
</feature>
<evidence type="ECO:0008006" key="4">
    <source>
        <dbReference type="Google" id="ProtNLM"/>
    </source>
</evidence>
<protein>
    <recommendedName>
        <fullName evidence="4">C2H2-type domain-containing protein</fullName>
    </recommendedName>
</protein>
<feature type="compositionally biased region" description="Polar residues" evidence="1">
    <location>
        <begin position="60"/>
        <end position="74"/>
    </location>
</feature>
<feature type="region of interest" description="Disordered" evidence="1">
    <location>
        <begin position="653"/>
        <end position="706"/>
    </location>
</feature>
<name>A0A0F7TQ95_PENBI</name>
<dbReference type="OrthoDB" id="4367253at2759"/>
<dbReference type="AlphaFoldDB" id="A0A0F7TQ95"/>
<feature type="compositionally biased region" description="Polar residues" evidence="1">
    <location>
        <begin position="417"/>
        <end position="431"/>
    </location>
</feature>
<gene>
    <name evidence="2" type="ORF">PMG11_05862</name>
</gene>
<feature type="compositionally biased region" description="Low complexity" evidence="1">
    <location>
        <begin position="459"/>
        <end position="474"/>
    </location>
</feature>
<keyword evidence="3" id="KW-1185">Reference proteome</keyword>
<sequence length="1024" mass="113189">MSQPWHPGLLPEMSPSYYFTALPEQAEDHTFQFMWSAPGATSHPTMTQRHHPNSLPPGTVSGQHTPPYSSQASEIWSDPAPPGFTERTSVSGSSSEGIPDTVSNAQHQPFNHVEQVAGDLHSQFDPLQGIGPMYPTQEIPQHLLYLPENLKDLHDGNAEHVVAATANQVPPRHASQRMSTRPGMGVPGQGVDDTEDLSSIIDTVRRVIARNPNPQSSSPSVLGLGSIRGEITKYLDSVWRRQMPPPDSKKKQYYRCQADNCGFEGSNKATFKRHVEVQHYPRWEFYCHHDNNCCTSLATRPRRKDKIREHYKNHHKEFPSDDIIKDRKVLLPCETVCICSRTVYDWDDFYQCFMEHCKCEPPSVDDDSQDSHGRPTKRRRDDSNGGSFDRGTGNGGSASYKQGYGRSGNADGGGQHHSFSGVSGNQLSNGDSRPILRARSVSDSYDGRPKGSQSYQATEESPPMSESRPSGSGSNQRGRSKKKSTRPPLDLRGLQGQASSHSSVNNCKTCGHVFNSCSTCCDSPPSADRCHICPPMERTQAVHVNSPHEDLALSQSLRMDRDMRFADPLHFNPQAGPDILTTVNPQLYIATEQYDWQINQARQEHAPAQGMIPRTNRQQSFFQGNQSYMAGAVHEVQVRGMSELEMEISIMDSKSKGDSNKSQGSSTWSVSLPFRSSPEPLRGSKSFLSGPPLPLRKPLTGTSSISAGGMEITTREVIGPLSLDNPSSGCRCPCRTRPQAMYFARGRLDIAPGRMIEVDFQMLPEARGMKPRGGIGHPLRTRIHVVVKMFRLRTAARSTSDKHKKEACAAFKEALEATVYGPDAETTIEQEDAKLVALDNSGSDWEAESVAESISTEYTQASTGTDITVPCASNLPRPPSLIFSRTSSCTDLTLPSRPSSPAISGFRPKSPYTDLKLHTRARSRSPLRWSLDDDTLSNEELPIQDVGLYEKEEELALDSDLRSSLDRLSRWTGGVPADELRSGVSAWNPERVCQYLLGHSLSVIFSQASRDNGLNPSWDKKPSF</sequence>
<dbReference type="Proteomes" id="UP000042958">
    <property type="component" value="Unassembled WGS sequence"/>
</dbReference>
<organism evidence="2 3">
    <name type="scientific">Penicillium brasilianum</name>
    <dbReference type="NCBI Taxonomy" id="104259"/>
    <lineage>
        <taxon>Eukaryota</taxon>
        <taxon>Fungi</taxon>
        <taxon>Dikarya</taxon>
        <taxon>Ascomycota</taxon>
        <taxon>Pezizomycotina</taxon>
        <taxon>Eurotiomycetes</taxon>
        <taxon>Eurotiomycetidae</taxon>
        <taxon>Eurotiales</taxon>
        <taxon>Aspergillaceae</taxon>
        <taxon>Penicillium</taxon>
    </lineage>
</organism>